<dbReference type="Pfam" id="PF09723">
    <property type="entry name" value="Zn_ribbon_8"/>
    <property type="match status" value="1"/>
</dbReference>
<gene>
    <name evidence="3" type="ORF">HNR15_000624</name>
</gene>
<sequence length="130" mass="12790">MPTYSYACKDCGHAFDISQAFTDDALSICPNCGGNLRKVWGSVGVVFKGSGFYRNDSRDADKKKSTSSASASSSSSEGSTSSDASTAKSKESSSSSSSGSSDSSKPASGSTGSTGSSSGSGSSAGSKPAS</sequence>
<proteinExistence type="predicted"/>
<name>A0A853DFI3_9MICO</name>
<comment type="caution">
    <text evidence="3">The sequence shown here is derived from an EMBL/GenBank/DDBJ whole genome shotgun (WGS) entry which is preliminary data.</text>
</comment>
<dbReference type="NCBIfam" id="TIGR02605">
    <property type="entry name" value="CxxC_CxxC_SSSS"/>
    <property type="match status" value="1"/>
</dbReference>
<dbReference type="EMBL" id="JACCFW010000001">
    <property type="protein sequence ID" value="NYJ73661.1"/>
    <property type="molecule type" value="Genomic_DNA"/>
</dbReference>
<evidence type="ECO:0000313" key="4">
    <source>
        <dbReference type="Proteomes" id="UP000571817"/>
    </source>
</evidence>
<dbReference type="Proteomes" id="UP000571817">
    <property type="component" value="Unassembled WGS sequence"/>
</dbReference>
<feature type="compositionally biased region" description="Low complexity" evidence="1">
    <location>
        <begin position="66"/>
        <end position="130"/>
    </location>
</feature>
<dbReference type="AlphaFoldDB" id="A0A853DFI3"/>
<feature type="domain" description="Putative regulatory protein FmdB zinc ribbon" evidence="2">
    <location>
        <begin position="1"/>
        <end position="41"/>
    </location>
</feature>
<feature type="compositionally biased region" description="Basic and acidic residues" evidence="1">
    <location>
        <begin position="55"/>
        <end position="64"/>
    </location>
</feature>
<keyword evidence="4" id="KW-1185">Reference proteome</keyword>
<dbReference type="InterPro" id="IPR013429">
    <property type="entry name" value="Regulatory_FmdB_Zinc_ribbon"/>
</dbReference>
<reference evidence="3 4" key="1">
    <citation type="submission" date="2020-07" db="EMBL/GenBank/DDBJ databases">
        <title>Sequencing the genomes of 1000 actinobacteria strains.</title>
        <authorList>
            <person name="Klenk H.-P."/>
        </authorList>
    </citation>
    <scope>NUCLEOTIDE SEQUENCE [LARGE SCALE GENOMIC DNA]</scope>
    <source>
        <strain evidence="3 4">DSM 29531</strain>
    </source>
</reference>
<evidence type="ECO:0000259" key="2">
    <source>
        <dbReference type="SMART" id="SM00834"/>
    </source>
</evidence>
<evidence type="ECO:0000313" key="3">
    <source>
        <dbReference type="EMBL" id="NYJ73661.1"/>
    </source>
</evidence>
<accession>A0A853DFI3</accession>
<dbReference type="RefSeq" id="WP_179479061.1">
    <property type="nucleotide sequence ID" value="NZ_JACCFW010000001.1"/>
</dbReference>
<dbReference type="PANTHER" id="PTHR34404">
    <property type="entry name" value="REGULATORY PROTEIN, FMDB FAMILY"/>
    <property type="match status" value="1"/>
</dbReference>
<dbReference type="SMART" id="SM00834">
    <property type="entry name" value="CxxC_CXXC_SSSS"/>
    <property type="match status" value="1"/>
</dbReference>
<feature type="region of interest" description="Disordered" evidence="1">
    <location>
        <begin position="51"/>
        <end position="130"/>
    </location>
</feature>
<organism evidence="3 4">
    <name type="scientific">Allobranchiibius huperziae</name>
    <dbReference type="NCBI Taxonomy" id="1874116"/>
    <lineage>
        <taxon>Bacteria</taxon>
        <taxon>Bacillati</taxon>
        <taxon>Actinomycetota</taxon>
        <taxon>Actinomycetes</taxon>
        <taxon>Micrococcales</taxon>
        <taxon>Dermacoccaceae</taxon>
        <taxon>Allobranchiibius</taxon>
    </lineage>
</organism>
<evidence type="ECO:0000256" key="1">
    <source>
        <dbReference type="SAM" id="MobiDB-lite"/>
    </source>
</evidence>
<dbReference type="PANTHER" id="PTHR34404:SF2">
    <property type="entry name" value="CONSERVED SERINE RICH PROTEIN"/>
    <property type="match status" value="1"/>
</dbReference>
<protein>
    <submittedName>
        <fullName evidence="3">Putative FmdB family regulatory protein</fullName>
    </submittedName>
</protein>